<evidence type="ECO:0000256" key="3">
    <source>
        <dbReference type="ARBA" id="ARBA00023186"/>
    </source>
</evidence>
<dbReference type="FunFam" id="2.60.260.20:FF:000013">
    <property type="entry name" value="DnaJ subfamily B member 11"/>
    <property type="match status" value="1"/>
</dbReference>
<sequence>MEFKDYYKILGVESGASEDDIRRAYRKLARKYHPDVSKEADAETRMRDVNEAYDVLRDAEKRGAYDKLAAGVSPDGGFAPPPGWDQGFEFHYGPGQAHGEGGQEFSDFFSSLFGGQARERAARQNFRARGEDQHAAVEVDIDDALNGATREISLRSVQADAQGQPQMRTRTLSVKIPQGVREGQFIRLAGQGMPGYGGGDPGDLFLEVRFRPHARYRAEGRDLYMNLPVAPWEAALGAAVEVPTPKGTVEVSIPAGSKNGRQLRLRGRGIPGDPAGDLYLVLDLVLPPADSDAAREAYRRMAQDLAFDPRHNLGV</sequence>
<dbReference type="RefSeq" id="WP_094825307.1">
    <property type="nucleotide sequence ID" value="NZ_NEVL01000002.1"/>
</dbReference>
<dbReference type="SMART" id="SM00271">
    <property type="entry name" value="DnaJ"/>
    <property type="match status" value="1"/>
</dbReference>
<dbReference type="Gene3D" id="2.60.260.20">
    <property type="entry name" value="Urease metallochaperone UreE, N-terminal domain"/>
    <property type="match status" value="2"/>
</dbReference>
<dbReference type="CDD" id="cd10747">
    <property type="entry name" value="DnaJ_C"/>
    <property type="match status" value="1"/>
</dbReference>
<evidence type="ECO:0000313" key="6">
    <source>
        <dbReference type="Proteomes" id="UP000217005"/>
    </source>
</evidence>
<dbReference type="PANTHER" id="PTHR43096:SF52">
    <property type="entry name" value="DNAJ HOMOLOG 1, MITOCHONDRIAL-RELATED"/>
    <property type="match status" value="1"/>
</dbReference>
<name>A0A261SPL8_9BORD</name>
<dbReference type="InterPro" id="IPR008971">
    <property type="entry name" value="HSP40/DnaJ_pept-bd"/>
</dbReference>
<dbReference type="Gene3D" id="1.10.287.110">
    <property type="entry name" value="DnaJ domain"/>
    <property type="match status" value="1"/>
</dbReference>
<dbReference type="Pfam" id="PF00226">
    <property type="entry name" value="DnaJ"/>
    <property type="match status" value="1"/>
</dbReference>
<evidence type="ECO:0000256" key="1">
    <source>
        <dbReference type="ARBA" id="ARBA00022490"/>
    </source>
</evidence>
<dbReference type="SUPFAM" id="SSF46565">
    <property type="entry name" value="Chaperone J-domain"/>
    <property type="match status" value="1"/>
</dbReference>
<comment type="caution">
    <text evidence="5">The sequence shown here is derived from an EMBL/GenBank/DDBJ whole genome shotgun (WGS) entry which is preliminary data.</text>
</comment>
<dbReference type="GO" id="GO:0051082">
    <property type="term" value="F:unfolded protein binding"/>
    <property type="evidence" value="ECO:0007669"/>
    <property type="project" value="InterPro"/>
</dbReference>
<dbReference type="GO" id="GO:0042026">
    <property type="term" value="P:protein refolding"/>
    <property type="evidence" value="ECO:0007669"/>
    <property type="project" value="TreeGrafter"/>
</dbReference>
<proteinExistence type="predicted"/>
<evidence type="ECO:0000313" key="5">
    <source>
        <dbReference type="EMBL" id="OZI38932.1"/>
    </source>
</evidence>
<dbReference type="CDD" id="cd06257">
    <property type="entry name" value="DnaJ"/>
    <property type="match status" value="1"/>
</dbReference>
<dbReference type="Proteomes" id="UP000217005">
    <property type="component" value="Unassembled WGS sequence"/>
</dbReference>
<dbReference type="InterPro" id="IPR002939">
    <property type="entry name" value="DnaJ_C"/>
</dbReference>
<dbReference type="OrthoDB" id="9779889at2"/>
<gene>
    <name evidence="5" type="ORF">CEG14_05160</name>
</gene>
<dbReference type="PANTHER" id="PTHR43096">
    <property type="entry name" value="DNAJ HOMOLOG 1, MITOCHONDRIAL-RELATED"/>
    <property type="match status" value="1"/>
</dbReference>
<dbReference type="GO" id="GO:0003677">
    <property type="term" value="F:DNA binding"/>
    <property type="evidence" value="ECO:0007669"/>
    <property type="project" value="UniProtKB-KW"/>
</dbReference>
<dbReference type="SUPFAM" id="SSF49493">
    <property type="entry name" value="HSP40/DnaJ peptide-binding domain"/>
    <property type="match status" value="2"/>
</dbReference>
<evidence type="ECO:0000256" key="2">
    <source>
        <dbReference type="ARBA" id="ARBA00023125"/>
    </source>
</evidence>
<dbReference type="AlphaFoldDB" id="A0A261SPL8"/>
<feature type="domain" description="J" evidence="4">
    <location>
        <begin position="5"/>
        <end position="69"/>
    </location>
</feature>
<organism evidence="5 6">
    <name type="scientific">Bordetella genomosp. 1</name>
    <dbReference type="NCBI Taxonomy" id="1395607"/>
    <lineage>
        <taxon>Bacteria</taxon>
        <taxon>Pseudomonadati</taxon>
        <taxon>Pseudomonadota</taxon>
        <taxon>Betaproteobacteria</taxon>
        <taxon>Burkholderiales</taxon>
        <taxon>Alcaligenaceae</taxon>
        <taxon>Bordetella</taxon>
    </lineage>
</organism>
<reference evidence="5 6" key="1">
    <citation type="submission" date="2017-05" db="EMBL/GenBank/DDBJ databases">
        <title>Complete and WGS of Bordetella genogroups.</title>
        <authorList>
            <person name="Spilker T."/>
            <person name="LiPuma J."/>
        </authorList>
    </citation>
    <scope>NUCLEOTIDE SEQUENCE [LARGE SCALE GENOMIC DNA]</scope>
    <source>
        <strain evidence="5 6">AU17610</strain>
    </source>
</reference>
<dbReference type="PROSITE" id="PS50076">
    <property type="entry name" value="DNAJ_2"/>
    <property type="match status" value="1"/>
</dbReference>
<dbReference type="InterPro" id="IPR001623">
    <property type="entry name" value="DnaJ_domain"/>
</dbReference>
<protein>
    <submittedName>
        <fullName evidence="5">Cytochrome C biogenesis protein</fullName>
    </submittedName>
</protein>
<accession>A0A261SPL8</accession>
<dbReference type="EMBL" id="NEVL01000002">
    <property type="protein sequence ID" value="OZI38932.1"/>
    <property type="molecule type" value="Genomic_DNA"/>
</dbReference>
<dbReference type="FunFam" id="2.60.260.20:FF:000008">
    <property type="entry name" value="Curved DNA-binding protein"/>
    <property type="match status" value="1"/>
</dbReference>
<evidence type="ECO:0000259" key="4">
    <source>
        <dbReference type="PROSITE" id="PS50076"/>
    </source>
</evidence>
<keyword evidence="3" id="KW-0143">Chaperone</keyword>
<keyword evidence="1" id="KW-0963">Cytoplasm</keyword>
<dbReference type="InterPro" id="IPR036869">
    <property type="entry name" value="J_dom_sf"/>
</dbReference>
<dbReference type="GO" id="GO:0005737">
    <property type="term" value="C:cytoplasm"/>
    <property type="evidence" value="ECO:0007669"/>
    <property type="project" value="TreeGrafter"/>
</dbReference>
<keyword evidence="2" id="KW-0238">DNA-binding</keyword>
<dbReference type="PRINTS" id="PR00625">
    <property type="entry name" value="JDOMAIN"/>
</dbReference>
<dbReference type="Pfam" id="PF01556">
    <property type="entry name" value="DnaJ_C"/>
    <property type="match status" value="1"/>
</dbReference>